<evidence type="ECO:0000313" key="3">
    <source>
        <dbReference type="EMBL" id="RUL86107.1"/>
    </source>
</evidence>
<reference evidence="3 4" key="2">
    <citation type="submission" date="2019-01" db="EMBL/GenBank/DDBJ databases">
        <title>Tautonia sociabilis, a novel thermotolerant planctomycete of Isosphaeraceae family, isolated from a 4000 m deep subterranean habitat.</title>
        <authorList>
            <person name="Kovaleva O.L."/>
            <person name="Elcheninov A.G."/>
            <person name="Van Heerden E."/>
            <person name="Toshchakov S.V."/>
            <person name="Novikov A."/>
            <person name="Bonch-Osmolovskaya E.A."/>
            <person name="Kublanov I.V."/>
        </authorList>
    </citation>
    <scope>NUCLEOTIDE SEQUENCE [LARGE SCALE GENOMIC DNA]</scope>
    <source>
        <strain evidence="3 4">GM2012</strain>
    </source>
</reference>
<name>A0A432MGS9_9BACT</name>
<dbReference type="InterPro" id="IPR003779">
    <property type="entry name" value="CMD-like"/>
</dbReference>
<gene>
    <name evidence="3" type="ORF">TsocGM_16960</name>
</gene>
<evidence type="ECO:0000259" key="2">
    <source>
        <dbReference type="Pfam" id="PF02627"/>
    </source>
</evidence>
<feature type="domain" description="Carboxymuconolactone decarboxylase-like" evidence="2">
    <location>
        <begin position="263"/>
        <end position="303"/>
    </location>
</feature>
<dbReference type="Gene3D" id="1.20.1290.10">
    <property type="entry name" value="AhpD-like"/>
    <property type="match status" value="1"/>
</dbReference>
<dbReference type="AlphaFoldDB" id="A0A432MGS9"/>
<feature type="compositionally biased region" description="Low complexity" evidence="1">
    <location>
        <begin position="54"/>
        <end position="75"/>
    </location>
</feature>
<evidence type="ECO:0000313" key="4">
    <source>
        <dbReference type="Proteomes" id="UP000280296"/>
    </source>
</evidence>
<dbReference type="Pfam" id="PF02627">
    <property type="entry name" value="CMD"/>
    <property type="match status" value="1"/>
</dbReference>
<keyword evidence="4" id="KW-1185">Reference proteome</keyword>
<dbReference type="SUPFAM" id="SSF69118">
    <property type="entry name" value="AhpD-like"/>
    <property type="match status" value="1"/>
</dbReference>
<sequence>MALRANPRACKPSWSRSTGIVSTPSNPARQPCRSIRRRSSGRSSTRATSRRSIETSISGVGSAGRPGSRRSSSASIQETTGSAAPRTGTRSARQRRSRSSRSSRARRRIRSSRACHEEASSGRCSSAQSRRTTTSIRVGRAGSTWPRRTEPSRKTTRSAADPAVSSTFAPPWTRRRGLESRIRIEPKRAIPMRSPPARTPASGRISLRLDRIVPGRRCVMARIRWISENEARGELAEAYASWKARNPGRSEIPGILKCFSLRPDFFRDVVGFSDRLHFSEGHLTRRQKEMIATFVSALNQCPY</sequence>
<feature type="compositionally biased region" description="Polar residues" evidence="1">
    <location>
        <begin position="14"/>
        <end position="28"/>
    </location>
</feature>
<feature type="region of interest" description="Disordered" evidence="1">
    <location>
        <begin position="1"/>
        <end position="170"/>
    </location>
</feature>
<dbReference type="Proteomes" id="UP000280296">
    <property type="component" value="Unassembled WGS sequence"/>
</dbReference>
<reference evidence="3 4" key="1">
    <citation type="submission" date="2018-12" db="EMBL/GenBank/DDBJ databases">
        <authorList>
            <person name="Toschakov S.V."/>
        </authorList>
    </citation>
    <scope>NUCLEOTIDE SEQUENCE [LARGE SCALE GENOMIC DNA]</scope>
    <source>
        <strain evidence="3 4">GM2012</strain>
    </source>
</reference>
<feature type="compositionally biased region" description="Basic residues" evidence="1">
    <location>
        <begin position="92"/>
        <end position="113"/>
    </location>
</feature>
<proteinExistence type="predicted"/>
<organism evidence="3 4">
    <name type="scientific">Tautonia sociabilis</name>
    <dbReference type="NCBI Taxonomy" id="2080755"/>
    <lineage>
        <taxon>Bacteria</taxon>
        <taxon>Pseudomonadati</taxon>
        <taxon>Planctomycetota</taxon>
        <taxon>Planctomycetia</taxon>
        <taxon>Isosphaerales</taxon>
        <taxon>Isosphaeraceae</taxon>
        <taxon>Tautonia</taxon>
    </lineage>
</organism>
<feature type="compositionally biased region" description="Polar residues" evidence="1">
    <location>
        <begin position="122"/>
        <end position="136"/>
    </location>
</feature>
<protein>
    <recommendedName>
        <fullName evidence="2">Carboxymuconolactone decarboxylase-like domain-containing protein</fullName>
    </recommendedName>
</protein>
<accession>A0A432MGS9</accession>
<comment type="caution">
    <text evidence="3">The sequence shown here is derived from an EMBL/GenBank/DDBJ whole genome shotgun (WGS) entry which is preliminary data.</text>
</comment>
<evidence type="ECO:0000256" key="1">
    <source>
        <dbReference type="SAM" id="MobiDB-lite"/>
    </source>
</evidence>
<dbReference type="InterPro" id="IPR029032">
    <property type="entry name" value="AhpD-like"/>
</dbReference>
<dbReference type="EMBL" id="RYZH01000034">
    <property type="protein sequence ID" value="RUL86107.1"/>
    <property type="molecule type" value="Genomic_DNA"/>
</dbReference>